<dbReference type="SUPFAM" id="SSF53335">
    <property type="entry name" value="S-adenosyl-L-methionine-dependent methyltransferases"/>
    <property type="match status" value="1"/>
</dbReference>
<sequence>MLLSLGKKYGTDKVQHKYIKYYEKIFEPIKDLSMNILEIGVREGYSHLLWKEYFKNSKIYGIDNYSDPVFKKNIKTYDHLKDIIIFIGNQEDENFLNNNINFNLDILIDDGGHEMEQQQSSLKYLFKKITSQGYYIIEDLHTSINPKNISKYGKFTTLNFLKNIMKLTDENSLFIKGEDLKYIQDNILNINIYNNKLCIIQKK</sequence>
<dbReference type="Gene3D" id="3.40.50.150">
    <property type="entry name" value="Vaccinia Virus protein VP39"/>
    <property type="match status" value="1"/>
</dbReference>
<name>A0A6C0F7Q3_9ZZZZ</name>
<protein>
    <recommendedName>
        <fullName evidence="2">Class I SAM-dependent methyltransferase</fullName>
    </recommendedName>
</protein>
<evidence type="ECO:0008006" key="2">
    <source>
        <dbReference type="Google" id="ProtNLM"/>
    </source>
</evidence>
<proteinExistence type="predicted"/>
<dbReference type="EMBL" id="MN738790">
    <property type="protein sequence ID" value="QHT37124.1"/>
    <property type="molecule type" value="Genomic_DNA"/>
</dbReference>
<dbReference type="AlphaFoldDB" id="A0A6C0F7Q3"/>
<accession>A0A6C0F7Q3</accession>
<evidence type="ECO:0000313" key="1">
    <source>
        <dbReference type="EMBL" id="QHT37124.1"/>
    </source>
</evidence>
<reference evidence="1" key="1">
    <citation type="journal article" date="2020" name="Nature">
        <title>Giant virus diversity and host interactions through global metagenomics.</title>
        <authorList>
            <person name="Schulz F."/>
            <person name="Roux S."/>
            <person name="Paez-Espino D."/>
            <person name="Jungbluth S."/>
            <person name="Walsh D.A."/>
            <person name="Denef V.J."/>
            <person name="McMahon K.D."/>
            <person name="Konstantinidis K.T."/>
            <person name="Eloe-Fadrosh E.A."/>
            <person name="Kyrpides N.C."/>
            <person name="Woyke T."/>
        </authorList>
    </citation>
    <scope>NUCLEOTIDE SEQUENCE</scope>
    <source>
        <strain evidence="1">GVMAG-S-ERX555967-131</strain>
    </source>
</reference>
<organism evidence="1">
    <name type="scientific">viral metagenome</name>
    <dbReference type="NCBI Taxonomy" id="1070528"/>
    <lineage>
        <taxon>unclassified sequences</taxon>
        <taxon>metagenomes</taxon>
        <taxon>organismal metagenomes</taxon>
    </lineage>
</organism>
<dbReference type="InterPro" id="IPR029063">
    <property type="entry name" value="SAM-dependent_MTases_sf"/>
</dbReference>